<proteinExistence type="predicted"/>
<keyword evidence="3" id="KW-1185">Reference proteome</keyword>
<dbReference type="InterPro" id="IPR011041">
    <property type="entry name" value="Quinoprot_gluc/sorb_DH_b-prop"/>
</dbReference>
<evidence type="ECO:0000313" key="3">
    <source>
        <dbReference type="Proteomes" id="UP001201463"/>
    </source>
</evidence>
<feature type="domain" description="Pyrroloquinoline quinone-dependent pyranose dehydrogenase beta-propeller" evidence="1">
    <location>
        <begin position="162"/>
        <end position="295"/>
    </location>
</feature>
<dbReference type="RefSeq" id="WP_233389414.1">
    <property type="nucleotide sequence ID" value="NZ_JAJTWT010000001.1"/>
</dbReference>
<dbReference type="InterPro" id="IPR054539">
    <property type="entry name" value="Beta-prop_PDH"/>
</dbReference>
<dbReference type="PANTHER" id="PTHR33546">
    <property type="entry name" value="LARGE, MULTIFUNCTIONAL SECRETED PROTEIN-RELATED"/>
    <property type="match status" value="1"/>
</dbReference>
<dbReference type="Pfam" id="PF22807">
    <property type="entry name" value="TrAA12"/>
    <property type="match status" value="2"/>
</dbReference>
<dbReference type="InterPro" id="IPR011042">
    <property type="entry name" value="6-blade_b-propeller_TolB-like"/>
</dbReference>
<dbReference type="EMBL" id="JAJTWT010000001">
    <property type="protein sequence ID" value="MCE4536286.1"/>
    <property type="molecule type" value="Genomic_DNA"/>
</dbReference>
<comment type="caution">
    <text evidence="2">The sequence shown here is derived from an EMBL/GenBank/DDBJ whole genome shotgun (WGS) entry which is preliminary data.</text>
</comment>
<feature type="domain" description="Pyrroloquinoline quinone-dependent pyranose dehydrogenase beta-propeller" evidence="1">
    <location>
        <begin position="344"/>
        <end position="446"/>
    </location>
</feature>
<evidence type="ECO:0000313" key="2">
    <source>
        <dbReference type="EMBL" id="MCE4536286.1"/>
    </source>
</evidence>
<organism evidence="2 3">
    <name type="scientific">Pelomonas caseinilytica</name>
    <dbReference type="NCBI Taxonomy" id="2906763"/>
    <lineage>
        <taxon>Bacteria</taxon>
        <taxon>Pseudomonadati</taxon>
        <taxon>Pseudomonadota</taxon>
        <taxon>Betaproteobacteria</taxon>
        <taxon>Burkholderiales</taxon>
        <taxon>Sphaerotilaceae</taxon>
        <taxon>Roseateles</taxon>
    </lineage>
</organism>
<dbReference type="Proteomes" id="UP001201463">
    <property type="component" value="Unassembled WGS sequence"/>
</dbReference>
<dbReference type="PANTHER" id="PTHR33546:SF1">
    <property type="entry name" value="LARGE, MULTIFUNCTIONAL SECRETED PROTEIN"/>
    <property type="match status" value="1"/>
</dbReference>
<reference evidence="2 3" key="1">
    <citation type="submission" date="2021-12" db="EMBL/GenBank/DDBJ databases">
        <title>Genome seq of p7.</title>
        <authorList>
            <person name="Seo T."/>
        </authorList>
    </citation>
    <scope>NUCLEOTIDE SEQUENCE [LARGE SCALE GENOMIC DNA]</scope>
    <source>
        <strain evidence="2 3">P7</strain>
    </source>
</reference>
<accession>A0ABS8XCV3</accession>
<name>A0ABS8XCV3_9BURK</name>
<dbReference type="SUPFAM" id="SSF50952">
    <property type="entry name" value="Soluble quinoprotein glucose dehydrogenase"/>
    <property type="match status" value="1"/>
</dbReference>
<evidence type="ECO:0000259" key="1">
    <source>
        <dbReference type="Pfam" id="PF22807"/>
    </source>
</evidence>
<gene>
    <name evidence="2" type="ORF">LXT12_03315</name>
</gene>
<dbReference type="Gene3D" id="2.120.10.30">
    <property type="entry name" value="TolB, C-terminal domain"/>
    <property type="match status" value="1"/>
</dbReference>
<sequence length="451" mass="47005">MDNHPPLRPAWPAALTLAAALAGCGESARLPPGADTGLHPTLAEPVQTVLPTTHVAPARPWQPGEAPTAAAGLGVQAFATGLDHPRWLCVLPNGDVLVAETNAPADRPDDRKGLKAWVQGKLMAKAGAGTPSANRITRLRDADGDGRAELREVFAQGLNSPFGMALVGDRFYVADADAVMEFPYDAAQGRLAGPGRKLTELPAGSINHHWTKSLIASPDGSKLYATVGSNSNAAENGLGAEEGRAAIWEIDRASGAKRLFATGLRNPNGMAWMPAPGGGPAAVLWTVANERDELGSDLVPDYLTSVRDGGFYGWPYSWYGQHVDSRVKPQRPDLVGRALVPDYALGAHVAALGLAAAGSSPLPALLPGGTPGGVFIGLHGSWNRKPFAGYKVVYVGFANGRPNGRPVDVLTGFLDGDGQARGRPVGVAVDSRGALLVADDVGNTVWRVAPR</sequence>
<protein>
    <submittedName>
        <fullName evidence="2">Sorbosone dehydrogenase family protein</fullName>
    </submittedName>
</protein>